<dbReference type="AlphaFoldDB" id="A0A075GCM4"/>
<dbReference type="InterPro" id="IPR015424">
    <property type="entry name" value="PyrdxlP-dep_Trfase"/>
</dbReference>
<dbReference type="EMBL" id="KF900562">
    <property type="protein sequence ID" value="AIE99407.1"/>
    <property type="molecule type" value="Genomic_DNA"/>
</dbReference>
<evidence type="ECO:0000313" key="8">
    <source>
        <dbReference type="EMBL" id="AIE99407.1"/>
    </source>
</evidence>
<sequence>MGLSNFHDIKKDFPIFSRQINGRNLVYLDSAATTQKPTEVIDSITSYYKNCNSNIHRGIYSISIEATELYENARNTIAKFINANSPRELVFTRNATEAINLVSNAWISANLKEGDSIILTEMEHHSNLVPWQIIAKKLKLKINFIKIQPDGGLILDNLEDLFKDNAKFLSLTHVSNVLGTINPIKDIISKAHDYGITTLVDAAQSVPHMSVDVQNIDSDFFVFSGHKMLGPSGIGVLHAKKDILENMEPFLYGGDMISNVSLTESQWNDVPWKFEAGTPNIVGAIGLGKAVDYLNNLGMSNVHKHEQELYSYAIERFSDLKEFKIFGFENKNSTGGVISFSYSDFHPHDIASILDGESIAVRAGHHCAQPLMEKLGVPATTRASFYVYNDESDIDKLFDGLQKVRSVLT</sequence>
<dbReference type="GO" id="GO:0031071">
    <property type="term" value="F:cysteine desulfurase activity"/>
    <property type="evidence" value="ECO:0007669"/>
    <property type="project" value="UniProtKB-EC"/>
</dbReference>
<dbReference type="PANTHER" id="PTHR43586">
    <property type="entry name" value="CYSTEINE DESULFURASE"/>
    <property type="match status" value="1"/>
</dbReference>
<gene>
    <name evidence="8" type="primary">sufS</name>
</gene>
<dbReference type="PIRSF" id="PIRSF005572">
    <property type="entry name" value="NifS"/>
    <property type="match status" value="1"/>
</dbReference>
<organism evidence="8">
    <name type="scientific">uncultured marine thaumarchaeote KM3_10_C07</name>
    <dbReference type="NCBI Taxonomy" id="1455986"/>
    <lineage>
        <taxon>Archaea</taxon>
        <taxon>Nitrososphaerota</taxon>
        <taxon>environmental samples</taxon>
    </lineage>
</organism>
<dbReference type="Pfam" id="PF00266">
    <property type="entry name" value="Aminotran_5"/>
    <property type="match status" value="1"/>
</dbReference>
<accession>A0A075GCM4</accession>
<feature type="domain" description="Aminotransferase class V" evidence="7">
    <location>
        <begin position="26"/>
        <end position="397"/>
    </location>
</feature>
<comment type="similarity">
    <text evidence="2">Belongs to the class-V pyridoxal-phosphate-dependent aminotransferase family. Csd subfamily.</text>
</comment>
<comment type="cofactor">
    <cofactor evidence="1">
        <name>pyridoxal 5'-phosphate</name>
        <dbReference type="ChEBI" id="CHEBI:597326"/>
    </cofactor>
</comment>
<dbReference type="NCBIfam" id="TIGR01979">
    <property type="entry name" value="sufS"/>
    <property type="match status" value="1"/>
</dbReference>
<dbReference type="GO" id="GO:0006534">
    <property type="term" value="P:cysteine metabolic process"/>
    <property type="evidence" value="ECO:0007669"/>
    <property type="project" value="InterPro"/>
</dbReference>
<dbReference type="PANTHER" id="PTHR43586:SF8">
    <property type="entry name" value="CYSTEINE DESULFURASE 1, CHLOROPLASTIC"/>
    <property type="match status" value="1"/>
</dbReference>
<name>A0A075GCM4_9ARCH</name>
<keyword evidence="5" id="KW-0663">Pyridoxal phosphate</keyword>
<protein>
    <recommendedName>
        <fullName evidence="3">cysteine desulfurase</fullName>
        <ecNumber evidence="3">2.8.1.7</ecNumber>
    </recommendedName>
</protein>
<dbReference type="Gene3D" id="3.40.640.10">
    <property type="entry name" value="Type I PLP-dependent aspartate aminotransferase-like (Major domain)"/>
    <property type="match status" value="1"/>
</dbReference>
<dbReference type="InterPro" id="IPR015421">
    <property type="entry name" value="PyrdxlP-dep_Trfase_major"/>
</dbReference>
<evidence type="ECO:0000256" key="6">
    <source>
        <dbReference type="ARBA" id="ARBA00050776"/>
    </source>
</evidence>
<evidence type="ECO:0000256" key="5">
    <source>
        <dbReference type="ARBA" id="ARBA00022898"/>
    </source>
</evidence>
<evidence type="ECO:0000256" key="2">
    <source>
        <dbReference type="ARBA" id="ARBA00010447"/>
    </source>
</evidence>
<dbReference type="Gene3D" id="3.90.1150.10">
    <property type="entry name" value="Aspartate Aminotransferase, domain 1"/>
    <property type="match status" value="1"/>
</dbReference>
<comment type="catalytic activity">
    <reaction evidence="6">
        <text>(sulfur carrier)-H + L-cysteine = (sulfur carrier)-SH + L-alanine</text>
        <dbReference type="Rhea" id="RHEA:43892"/>
        <dbReference type="Rhea" id="RHEA-COMP:14737"/>
        <dbReference type="Rhea" id="RHEA-COMP:14739"/>
        <dbReference type="ChEBI" id="CHEBI:29917"/>
        <dbReference type="ChEBI" id="CHEBI:35235"/>
        <dbReference type="ChEBI" id="CHEBI:57972"/>
        <dbReference type="ChEBI" id="CHEBI:64428"/>
        <dbReference type="EC" id="2.8.1.7"/>
    </reaction>
</comment>
<reference evidence="8" key="1">
    <citation type="journal article" date="2014" name="Genome Biol. Evol.">
        <title>Pangenome evidence for extensive interdomain horizontal transfer affecting lineage core and shell genes in uncultured planktonic thaumarchaeota and euryarchaeota.</title>
        <authorList>
            <person name="Deschamps P."/>
            <person name="Zivanovic Y."/>
            <person name="Moreira D."/>
            <person name="Rodriguez-Valera F."/>
            <person name="Lopez-Garcia P."/>
        </authorList>
    </citation>
    <scope>NUCLEOTIDE SEQUENCE</scope>
</reference>
<dbReference type="CDD" id="cd06453">
    <property type="entry name" value="SufS_like"/>
    <property type="match status" value="1"/>
</dbReference>
<dbReference type="InterPro" id="IPR010970">
    <property type="entry name" value="Cys_dSase_SufS"/>
</dbReference>
<keyword evidence="4 8" id="KW-0808">Transferase</keyword>
<dbReference type="InterPro" id="IPR000192">
    <property type="entry name" value="Aminotrans_V_dom"/>
</dbReference>
<proteinExistence type="inferred from homology"/>
<evidence type="ECO:0000256" key="3">
    <source>
        <dbReference type="ARBA" id="ARBA00012239"/>
    </source>
</evidence>
<dbReference type="EC" id="2.8.1.7" evidence="3"/>
<evidence type="ECO:0000259" key="7">
    <source>
        <dbReference type="Pfam" id="PF00266"/>
    </source>
</evidence>
<dbReference type="SUPFAM" id="SSF53383">
    <property type="entry name" value="PLP-dependent transferases"/>
    <property type="match status" value="1"/>
</dbReference>
<dbReference type="GO" id="GO:0030170">
    <property type="term" value="F:pyridoxal phosphate binding"/>
    <property type="evidence" value="ECO:0007669"/>
    <property type="project" value="InterPro"/>
</dbReference>
<dbReference type="InterPro" id="IPR016454">
    <property type="entry name" value="Cysteine_dSase"/>
</dbReference>
<dbReference type="InterPro" id="IPR015422">
    <property type="entry name" value="PyrdxlP-dep_Trfase_small"/>
</dbReference>
<evidence type="ECO:0000256" key="1">
    <source>
        <dbReference type="ARBA" id="ARBA00001933"/>
    </source>
</evidence>
<evidence type="ECO:0000256" key="4">
    <source>
        <dbReference type="ARBA" id="ARBA00022679"/>
    </source>
</evidence>